<dbReference type="InterPro" id="IPR029025">
    <property type="entry name" value="T3SS_substrate_exporter_C"/>
</dbReference>
<comment type="caution">
    <text evidence="1">The sequence shown here is derived from an EMBL/GenBank/DDBJ whole genome shotgun (WGS) entry which is preliminary data.</text>
</comment>
<keyword evidence="2" id="KW-1185">Reference proteome</keyword>
<dbReference type="SUPFAM" id="SSF160544">
    <property type="entry name" value="EscU C-terminal domain-like"/>
    <property type="match status" value="1"/>
</dbReference>
<dbReference type="InterPro" id="IPR006135">
    <property type="entry name" value="T3SS_substrate_exporter"/>
</dbReference>
<dbReference type="PANTHER" id="PTHR30531">
    <property type="entry name" value="FLAGELLAR BIOSYNTHETIC PROTEIN FLHB"/>
    <property type="match status" value="1"/>
</dbReference>
<protein>
    <submittedName>
        <fullName evidence="1">FhlB domain-containing protein</fullName>
    </submittedName>
</protein>
<reference evidence="1 2" key="1">
    <citation type="submission" date="2019-04" db="EMBL/GenBank/DDBJ databases">
        <title>Cohnella sp. nov., isolated from soil.</title>
        <authorList>
            <person name="Kim W."/>
        </authorList>
    </citation>
    <scope>NUCLEOTIDE SEQUENCE [LARGE SCALE GENOMIC DNA]</scope>
    <source>
        <strain evidence="1 2">CAU 1483</strain>
    </source>
</reference>
<dbReference type="Proteomes" id="UP000309673">
    <property type="component" value="Unassembled WGS sequence"/>
</dbReference>
<dbReference type="Gene3D" id="3.40.1690.10">
    <property type="entry name" value="secretion proteins EscU"/>
    <property type="match status" value="1"/>
</dbReference>
<dbReference type="RefSeq" id="WP_136776571.1">
    <property type="nucleotide sequence ID" value="NZ_SUPK01000002.1"/>
</dbReference>
<gene>
    <name evidence="1" type="ORF">E5161_04725</name>
</gene>
<evidence type="ECO:0000313" key="2">
    <source>
        <dbReference type="Proteomes" id="UP000309673"/>
    </source>
</evidence>
<accession>A0A4U0FE41</accession>
<name>A0A4U0FE41_9BACL</name>
<evidence type="ECO:0000313" key="1">
    <source>
        <dbReference type="EMBL" id="TJY43206.1"/>
    </source>
</evidence>
<dbReference type="EMBL" id="SUPK01000002">
    <property type="protein sequence ID" value="TJY43206.1"/>
    <property type="molecule type" value="Genomic_DNA"/>
</dbReference>
<proteinExistence type="predicted"/>
<sequence length="107" mass="11872">MTADPKRRSGRTLPKKAVALKYDPETNSAPVVKAKGQGVMAEQILRQAKEHGVPVQEDSSLVEVLSKLDLEQQIPPELYQLVAEVLSFVYRTDRRAGSSASRRPNRS</sequence>
<dbReference type="PRINTS" id="PR00950">
    <property type="entry name" value="TYPE3IMSPROT"/>
</dbReference>
<dbReference type="PANTHER" id="PTHR30531:SF12">
    <property type="entry name" value="FLAGELLAR BIOSYNTHETIC PROTEIN FLHB"/>
    <property type="match status" value="1"/>
</dbReference>
<dbReference type="GO" id="GO:0005886">
    <property type="term" value="C:plasma membrane"/>
    <property type="evidence" value="ECO:0007669"/>
    <property type="project" value="TreeGrafter"/>
</dbReference>
<dbReference type="GO" id="GO:0009306">
    <property type="term" value="P:protein secretion"/>
    <property type="evidence" value="ECO:0007669"/>
    <property type="project" value="InterPro"/>
</dbReference>
<dbReference type="AlphaFoldDB" id="A0A4U0FE41"/>
<dbReference type="Pfam" id="PF01312">
    <property type="entry name" value="Bac_export_2"/>
    <property type="match status" value="1"/>
</dbReference>
<organism evidence="1 2">
    <name type="scientific">Cohnella pontilimi</name>
    <dbReference type="NCBI Taxonomy" id="2564100"/>
    <lineage>
        <taxon>Bacteria</taxon>
        <taxon>Bacillati</taxon>
        <taxon>Bacillota</taxon>
        <taxon>Bacilli</taxon>
        <taxon>Bacillales</taxon>
        <taxon>Paenibacillaceae</taxon>
        <taxon>Cohnella</taxon>
    </lineage>
</organism>
<dbReference type="OrthoDB" id="5244399at2"/>